<organism evidence="2 3">
    <name type="scientific">Labilithrix luteola</name>
    <dbReference type="NCBI Taxonomy" id="1391654"/>
    <lineage>
        <taxon>Bacteria</taxon>
        <taxon>Pseudomonadati</taxon>
        <taxon>Myxococcota</taxon>
        <taxon>Polyangia</taxon>
        <taxon>Polyangiales</taxon>
        <taxon>Labilitrichaceae</taxon>
        <taxon>Labilithrix</taxon>
    </lineage>
</organism>
<dbReference type="AlphaFoldDB" id="A0A0K1PSI5"/>
<reference evidence="2 3" key="1">
    <citation type="submission" date="2015-08" db="EMBL/GenBank/DDBJ databases">
        <authorList>
            <person name="Babu N.S."/>
            <person name="Beckwith C.J."/>
            <person name="Beseler K.G."/>
            <person name="Brison A."/>
            <person name="Carone J.V."/>
            <person name="Caskin T.P."/>
            <person name="Diamond M."/>
            <person name="Durham M.E."/>
            <person name="Foxe J.M."/>
            <person name="Go M."/>
            <person name="Henderson B.A."/>
            <person name="Jones I.B."/>
            <person name="McGettigan J.A."/>
            <person name="Micheletti S.J."/>
            <person name="Nasrallah M.E."/>
            <person name="Ortiz D."/>
            <person name="Piller C.R."/>
            <person name="Privatt S.R."/>
            <person name="Schneider S.L."/>
            <person name="Sharp S."/>
            <person name="Smith T.C."/>
            <person name="Stanton J.D."/>
            <person name="Ullery H.E."/>
            <person name="Wilson R.J."/>
            <person name="Serrano M.G."/>
            <person name="Buck G."/>
            <person name="Lee V."/>
            <person name="Wang Y."/>
            <person name="Carvalho R."/>
            <person name="Voegtly L."/>
            <person name="Shi R."/>
            <person name="Duckworth R."/>
            <person name="Johnson A."/>
            <person name="Loviza R."/>
            <person name="Walstead R."/>
            <person name="Shah Z."/>
            <person name="Kiflezghi M."/>
            <person name="Wade K."/>
            <person name="Ball S.L."/>
            <person name="Bradley K.W."/>
            <person name="Asai D.J."/>
            <person name="Bowman C.A."/>
            <person name="Russell D.A."/>
            <person name="Pope W.H."/>
            <person name="Jacobs-Sera D."/>
            <person name="Hendrix R.W."/>
            <person name="Hatfull G.F."/>
        </authorList>
    </citation>
    <scope>NUCLEOTIDE SEQUENCE [LARGE SCALE GENOMIC DNA]</scope>
    <source>
        <strain evidence="2 3">DSM 27648</strain>
    </source>
</reference>
<name>A0A0K1PSI5_9BACT</name>
<evidence type="ECO:0000256" key="1">
    <source>
        <dbReference type="SAM" id="MobiDB-lite"/>
    </source>
</evidence>
<dbReference type="EMBL" id="CP012333">
    <property type="protein sequence ID" value="AKU96482.1"/>
    <property type="molecule type" value="Genomic_DNA"/>
</dbReference>
<evidence type="ECO:0000313" key="2">
    <source>
        <dbReference type="EMBL" id="AKU96482.1"/>
    </source>
</evidence>
<dbReference type="Proteomes" id="UP000064967">
    <property type="component" value="Chromosome"/>
</dbReference>
<accession>A0A0K1PSI5</accession>
<keyword evidence="3" id="KW-1185">Reference proteome</keyword>
<feature type="region of interest" description="Disordered" evidence="1">
    <location>
        <begin position="1"/>
        <end position="25"/>
    </location>
</feature>
<dbReference type="KEGG" id="llu:AKJ09_03146"/>
<feature type="compositionally biased region" description="Basic and acidic residues" evidence="1">
    <location>
        <begin position="8"/>
        <end position="23"/>
    </location>
</feature>
<gene>
    <name evidence="2" type="ORF">AKJ09_03146</name>
</gene>
<evidence type="ECO:0000313" key="3">
    <source>
        <dbReference type="Proteomes" id="UP000064967"/>
    </source>
</evidence>
<proteinExistence type="predicted"/>
<protein>
    <submittedName>
        <fullName evidence="2">Uncharacterized protein</fullName>
    </submittedName>
</protein>
<dbReference type="RefSeq" id="WP_146647764.1">
    <property type="nucleotide sequence ID" value="NZ_CP012333.1"/>
</dbReference>
<sequence>MGLRSSARGRDPENLAGRGCDHAPRRRHRPALDYVFLGPVKPEWTDTERSFRIFTAMGTGIIGSLVPYVLSPRPWAAMKEIERIRVAPLSGGTYLSYTLTF</sequence>